<reference evidence="2" key="1">
    <citation type="submission" date="2020-09" db="EMBL/GenBank/DDBJ databases">
        <title>Genome seq and assembly of Tianweitania sp.</title>
        <authorList>
            <person name="Chhetri G."/>
        </authorList>
    </citation>
    <scope>NUCLEOTIDE SEQUENCE</scope>
    <source>
        <strain evidence="2">Rool2</strain>
    </source>
</reference>
<dbReference type="Pfam" id="PF00561">
    <property type="entry name" value="Abhydrolase_1"/>
    <property type="match status" value="1"/>
</dbReference>
<sequence length="284" mass="30737">MTATTIDPNWTSHTVDLDGVKIRYLDNGGTGPVVICLHGTSMTAHAWGHLAASLKDEARVIAVDMRGHGASDRPNTTYTIAELAGDIAKLAETLELTAITLIGSSVGNQVAVSFAAANPGRVAGLILSDPSFFVSDTEIVKYLRSHHTRQRNYPARAEAEAYAMALPQRSGLSPELHRLAMQGDFREEADGSWSWAYDLGAITKVFLNLSMDQSADIKAITAQVFILNADRSNVLSGNQAQDLVRAFPNARLEVIQNSNHTIWGDQPDLLAEKTRAFLNALPLT</sequence>
<dbReference type="PANTHER" id="PTHR43798">
    <property type="entry name" value="MONOACYLGLYCEROL LIPASE"/>
    <property type="match status" value="1"/>
</dbReference>
<dbReference type="Proteomes" id="UP000643405">
    <property type="component" value="Unassembled WGS sequence"/>
</dbReference>
<accession>A0A8J6TYN9</accession>
<dbReference type="SUPFAM" id="SSF53474">
    <property type="entry name" value="alpha/beta-Hydrolases"/>
    <property type="match status" value="1"/>
</dbReference>
<comment type="caution">
    <text evidence="2">The sequence shown here is derived from an EMBL/GenBank/DDBJ whole genome shotgun (WGS) entry which is preliminary data.</text>
</comment>
<feature type="domain" description="AB hydrolase-1" evidence="1">
    <location>
        <begin position="32"/>
        <end position="262"/>
    </location>
</feature>
<name>A0A8J6TYN9_9HYPH</name>
<dbReference type="EMBL" id="JACVVX010000003">
    <property type="protein sequence ID" value="MBD0415074.1"/>
    <property type="molecule type" value="Genomic_DNA"/>
</dbReference>
<evidence type="ECO:0000313" key="3">
    <source>
        <dbReference type="Proteomes" id="UP000643405"/>
    </source>
</evidence>
<dbReference type="InterPro" id="IPR029058">
    <property type="entry name" value="AB_hydrolase_fold"/>
</dbReference>
<dbReference type="Gene3D" id="3.40.50.1820">
    <property type="entry name" value="alpha/beta hydrolase"/>
    <property type="match status" value="1"/>
</dbReference>
<dbReference type="InterPro" id="IPR050266">
    <property type="entry name" value="AB_hydrolase_sf"/>
</dbReference>
<dbReference type="PANTHER" id="PTHR43798:SF33">
    <property type="entry name" value="HYDROLASE, PUTATIVE (AFU_ORTHOLOGUE AFUA_2G14860)-RELATED"/>
    <property type="match status" value="1"/>
</dbReference>
<organism evidence="2 3">
    <name type="scientific">Oryzicola mucosus</name>
    <dbReference type="NCBI Taxonomy" id="2767425"/>
    <lineage>
        <taxon>Bacteria</taxon>
        <taxon>Pseudomonadati</taxon>
        <taxon>Pseudomonadota</taxon>
        <taxon>Alphaproteobacteria</taxon>
        <taxon>Hyphomicrobiales</taxon>
        <taxon>Phyllobacteriaceae</taxon>
        <taxon>Oryzicola</taxon>
    </lineage>
</organism>
<dbReference type="AlphaFoldDB" id="A0A8J6TYN9"/>
<protein>
    <submittedName>
        <fullName evidence="2">Alpha/beta hydrolase</fullName>
    </submittedName>
</protein>
<keyword evidence="2" id="KW-0378">Hydrolase</keyword>
<keyword evidence="3" id="KW-1185">Reference proteome</keyword>
<proteinExistence type="predicted"/>
<dbReference type="GO" id="GO:0046464">
    <property type="term" value="P:acylglycerol catabolic process"/>
    <property type="evidence" value="ECO:0007669"/>
    <property type="project" value="TreeGrafter"/>
</dbReference>
<dbReference type="InterPro" id="IPR000073">
    <property type="entry name" value="AB_hydrolase_1"/>
</dbReference>
<dbReference type="RefSeq" id="WP_188164525.1">
    <property type="nucleotide sequence ID" value="NZ_JACVVX010000003.1"/>
</dbReference>
<dbReference type="GO" id="GO:0016020">
    <property type="term" value="C:membrane"/>
    <property type="evidence" value="ECO:0007669"/>
    <property type="project" value="TreeGrafter"/>
</dbReference>
<dbReference type="GO" id="GO:0047372">
    <property type="term" value="F:monoacylglycerol lipase activity"/>
    <property type="evidence" value="ECO:0007669"/>
    <property type="project" value="TreeGrafter"/>
</dbReference>
<evidence type="ECO:0000259" key="1">
    <source>
        <dbReference type="Pfam" id="PF00561"/>
    </source>
</evidence>
<gene>
    <name evidence="2" type="ORF">ICI42_10450</name>
</gene>
<evidence type="ECO:0000313" key="2">
    <source>
        <dbReference type="EMBL" id="MBD0415074.1"/>
    </source>
</evidence>
<dbReference type="PRINTS" id="PR00111">
    <property type="entry name" value="ABHYDROLASE"/>
</dbReference>